<organism evidence="2 3">
    <name type="scientific">Dendrobium chrysotoxum</name>
    <name type="common">Orchid</name>
    <dbReference type="NCBI Taxonomy" id="161865"/>
    <lineage>
        <taxon>Eukaryota</taxon>
        <taxon>Viridiplantae</taxon>
        <taxon>Streptophyta</taxon>
        <taxon>Embryophyta</taxon>
        <taxon>Tracheophyta</taxon>
        <taxon>Spermatophyta</taxon>
        <taxon>Magnoliopsida</taxon>
        <taxon>Liliopsida</taxon>
        <taxon>Asparagales</taxon>
        <taxon>Orchidaceae</taxon>
        <taxon>Epidendroideae</taxon>
        <taxon>Malaxideae</taxon>
        <taxon>Dendrobiinae</taxon>
        <taxon>Dendrobium</taxon>
    </lineage>
</organism>
<reference evidence="2 3" key="1">
    <citation type="journal article" date="2021" name="Hortic Res">
        <title>Chromosome-scale assembly of the Dendrobium chrysotoxum genome enhances the understanding of orchid evolution.</title>
        <authorList>
            <person name="Zhang Y."/>
            <person name="Zhang G.Q."/>
            <person name="Zhang D."/>
            <person name="Liu X.D."/>
            <person name="Xu X.Y."/>
            <person name="Sun W.H."/>
            <person name="Yu X."/>
            <person name="Zhu X."/>
            <person name="Wang Z.W."/>
            <person name="Zhao X."/>
            <person name="Zhong W.Y."/>
            <person name="Chen H."/>
            <person name="Yin W.L."/>
            <person name="Huang T."/>
            <person name="Niu S.C."/>
            <person name="Liu Z.J."/>
        </authorList>
    </citation>
    <scope>NUCLEOTIDE SEQUENCE [LARGE SCALE GENOMIC DNA]</scope>
    <source>
        <strain evidence="2">Lindl</strain>
    </source>
</reference>
<feature type="compositionally biased region" description="Basic and acidic residues" evidence="1">
    <location>
        <begin position="132"/>
        <end position="143"/>
    </location>
</feature>
<protein>
    <submittedName>
        <fullName evidence="2">Uncharacterized protein</fullName>
    </submittedName>
</protein>
<dbReference type="Proteomes" id="UP000775213">
    <property type="component" value="Unassembled WGS sequence"/>
</dbReference>
<comment type="caution">
    <text evidence="2">The sequence shown here is derived from an EMBL/GenBank/DDBJ whole genome shotgun (WGS) entry which is preliminary data.</text>
</comment>
<dbReference type="AlphaFoldDB" id="A0AAV7G5Z6"/>
<proteinExistence type="predicted"/>
<evidence type="ECO:0000313" key="2">
    <source>
        <dbReference type="EMBL" id="KAH0451419.1"/>
    </source>
</evidence>
<dbReference type="EMBL" id="JAGFBR010000017">
    <property type="protein sequence ID" value="KAH0451419.1"/>
    <property type="molecule type" value="Genomic_DNA"/>
</dbReference>
<feature type="region of interest" description="Disordered" evidence="1">
    <location>
        <begin position="132"/>
        <end position="234"/>
    </location>
</feature>
<feature type="compositionally biased region" description="Basic and acidic residues" evidence="1">
    <location>
        <begin position="210"/>
        <end position="234"/>
    </location>
</feature>
<feature type="compositionally biased region" description="Basic residues" evidence="1">
    <location>
        <begin position="155"/>
        <end position="172"/>
    </location>
</feature>
<evidence type="ECO:0000256" key="1">
    <source>
        <dbReference type="SAM" id="MobiDB-lite"/>
    </source>
</evidence>
<feature type="compositionally biased region" description="Polar residues" evidence="1">
    <location>
        <begin position="200"/>
        <end position="209"/>
    </location>
</feature>
<sequence>MPSLSLLFLFDLRNSASTLRLLSQGASSSMVFLELRATTYLGLPSLWILENKNEALPSPFEFTLIGFLFDCPLRTHNAMANGTRPLVAHVLVKLDITKHYPNKCGLGQKNSGETLCRAYVLISKKEVNNGHPNIAKEKIHAPRDISNTSKDNKIAHHRVTPIRPRAPKPRKPNRNDDKRNNQQNERSLHQNAKQKKQETKSSPQQNEQSANDRDSCSWLMCKRDQEQTKENQHQ</sequence>
<keyword evidence="3" id="KW-1185">Reference proteome</keyword>
<gene>
    <name evidence="2" type="ORF">IEQ34_018718</name>
</gene>
<name>A0AAV7G5Z6_DENCH</name>
<evidence type="ECO:0000313" key="3">
    <source>
        <dbReference type="Proteomes" id="UP000775213"/>
    </source>
</evidence>
<accession>A0AAV7G5Z6</accession>